<name>A0AAV0MBL3_9ROSI</name>
<dbReference type="PROSITE" id="PS51032">
    <property type="entry name" value="AP2_ERF"/>
    <property type="match status" value="1"/>
</dbReference>
<dbReference type="FunFam" id="3.30.730.10:FF:000004">
    <property type="entry name" value="AP2-like ethylene-responsive transcription factor"/>
    <property type="match status" value="1"/>
</dbReference>
<dbReference type="Gene3D" id="3.30.730.10">
    <property type="entry name" value="AP2/ERF domain"/>
    <property type="match status" value="1"/>
</dbReference>
<evidence type="ECO:0000313" key="10">
    <source>
        <dbReference type="EMBL" id="CAI0442888.1"/>
    </source>
</evidence>
<feature type="region of interest" description="Disordered" evidence="8">
    <location>
        <begin position="433"/>
        <end position="486"/>
    </location>
</feature>
<feature type="region of interest" description="Disordered" evidence="8">
    <location>
        <begin position="299"/>
        <end position="362"/>
    </location>
</feature>
<keyword evidence="11" id="KW-1185">Reference proteome</keyword>
<keyword evidence="5" id="KW-0804">Transcription</keyword>
<dbReference type="PANTHER" id="PTHR32467">
    <property type="entry name" value="AP2-LIKE ETHYLENE-RESPONSIVE TRANSCRIPTION FACTOR"/>
    <property type="match status" value="1"/>
</dbReference>
<dbReference type="InterPro" id="IPR016177">
    <property type="entry name" value="DNA-bd_dom_sf"/>
</dbReference>
<feature type="region of interest" description="Disordered" evidence="8">
    <location>
        <begin position="378"/>
        <end position="399"/>
    </location>
</feature>
<keyword evidence="4" id="KW-0010">Activator</keyword>
<dbReference type="Proteomes" id="UP001154282">
    <property type="component" value="Unassembled WGS sequence"/>
</dbReference>
<feature type="region of interest" description="Disordered" evidence="8">
    <location>
        <begin position="117"/>
        <end position="136"/>
    </location>
</feature>
<evidence type="ECO:0000256" key="7">
    <source>
        <dbReference type="ARBA" id="ARBA00037973"/>
    </source>
</evidence>
<evidence type="ECO:0000256" key="8">
    <source>
        <dbReference type="SAM" id="MobiDB-lite"/>
    </source>
</evidence>
<feature type="compositionally biased region" description="Basic and acidic residues" evidence="8">
    <location>
        <begin position="311"/>
        <end position="327"/>
    </location>
</feature>
<feature type="region of interest" description="Disordered" evidence="8">
    <location>
        <begin position="40"/>
        <end position="82"/>
    </location>
</feature>
<dbReference type="CDD" id="cd00018">
    <property type="entry name" value="AP2"/>
    <property type="match status" value="1"/>
</dbReference>
<keyword evidence="6" id="KW-0539">Nucleus</keyword>
<dbReference type="PANTHER" id="PTHR32467:SF118">
    <property type="entry name" value="ETHYLENE-RESPONSIVE TRANSCRIPTION FACTOR RAP2-7"/>
    <property type="match status" value="1"/>
</dbReference>
<evidence type="ECO:0000259" key="9">
    <source>
        <dbReference type="PROSITE" id="PS51032"/>
    </source>
</evidence>
<dbReference type="EMBL" id="CAMGYJ010000007">
    <property type="protein sequence ID" value="CAI0442888.1"/>
    <property type="molecule type" value="Genomic_DNA"/>
</dbReference>
<feature type="compositionally biased region" description="Low complexity" evidence="8">
    <location>
        <begin position="433"/>
        <end position="450"/>
    </location>
</feature>
<protein>
    <recommendedName>
        <fullName evidence="9">AP2/ERF domain-containing protein</fullName>
    </recommendedName>
</protein>
<evidence type="ECO:0000313" key="11">
    <source>
        <dbReference type="Proteomes" id="UP001154282"/>
    </source>
</evidence>
<dbReference type="GO" id="GO:0003700">
    <property type="term" value="F:DNA-binding transcription factor activity"/>
    <property type="evidence" value="ECO:0007669"/>
    <property type="project" value="InterPro"/>
</dbReference>
<dbReference type="SUPFAM" id="SSF54171">
    <property type="entry name" value="DNA-binding domain"/>
    <property type="match status" value="1"/>
</dbReference>
<proteinExistence type="inferred from homology"/>
<dbReference type="AlphaFoldDB" id="A0AAV0MBL3"/>
<dbReference type="GO" id="GO:0003677">
    <property type="term" value="F:DNA binding"/>
    <property type="evidence" value="ECO:0007669"/>
    <property type="project" value="UniProtKB-KW"/>
</dbReference>
<feature type="compositionally biased region" description="Polar residues" evidence="8">
    <location>
        <begin position="48"/>
        <end position="58"/>
    </location>
</feature>
<reference evidence="10" key="1">
    <citation type="submission" date="2022-08" db="EMBL/GenBank/DDBJ databases">
        <authorList>
            <person name="Gutierrez-Valencia J."/>
        </authorList>
    </citation>
    <scope>NUCLEOTIDE SEQUENCE</scope>
</reference>
<comment type="caution">
    <text evidence="10">The sequence shown here is derived from an EMBL/GenBank/DDBJ whole genome shotgun (WGS) entry which is preliminary data.</text>
</comment>
<comment type="similarity">
    <text evidence="7">Belongs to the AP2/ERF transcription factor family. AP2 subfamily.</text>
</comment>
<dbReference type="Pfam" id="PF00847">
    <property type="entry name" value="AP2"/>
    <property type="match status" value="1"/>
</dbReference>
<accession>A0AAV0MBL3</accession>
<evidence type="ECO:0000256" key="6">
    <source>
        <dbReference type="ARBA" id="ARBA00023242"/>
    </source>
</evidence>
<dbReference type="InterPro" id="IPR001471">
    <property type="entry name" value="AP2/ERF_dom"/>
</dbReference>
<comment type="subcellular location">
    <subcellularLocation>
        <location evidence="1">Nucleus</location>
    </subcellularLocation>
</comment>
<keyword evidence="2" id="KW-0805">Transcription regulation</keyword>
<dbReference type="SMART" id="SM00380">
    <property type="entry name" value="AP2"/>
    <property type="match status" value="1"/>
</dbReference>
<gene>
    <name evidence="10" type="ORF">LITE_LOCUS27440</name>
</gene>
<dbReference type="GO" id="GO:0005634">
    <property type="term" value="C:nucleus"/>
    <property type="evidence" value="ECO:0007669"/>
    <property type="project" value="UniProtKB-SubCell"/>
</dbReference>
<evidence type="ECO:0000256" key="1">
    <source>
        <dbReference type="ARBA" id="ARBA00004123"/>
    </source>
</evidence>
<evidence type="ECO:0000256" key="4">
    <source>
        <dbReference type="ARBA" id="ARBA00023159"/>
    </source>
</evidence>
<evidence type="ECO:0000256" key="2">
    <source>
        <dbReference type="ARBA" id="ARBA00023015"/>
    </source>
</evidence>
<evidence type="ECO:0000256" key="5">
    <source>
        <dbReference type="ARBA" id="ARBA00023163"/>
    </source>
</evidence>
<feature type="domain" description="AP2/ERF" evidence="9">
    <location>
        <begin position="172"/>
        <end position="228"/>
    </location>
</feature>
<organism evidence="10 11">
    <name type="scientific">Linum tenue</name>
    <dbReference type="NCBI Taxonomy" id="586396"/>
    <lineage>
        <taxon>Eukaryota</taxon>
        <taxon>Viridiplantae</taxon>
        <taxon>Streptophyta</taxon>
        <taxon>Embryophyta</taxon>
        <taxon>Tracheophyta</taxon>
        <taxon>Spermatophyta</taxon>
        <taxon>Magnoliopsida</taxon>
        <taxon>eudicotyledons</taxon>
        <taxon>Gunneridae</taxon>
        <taxon>Pentapetalae</taxon>
        <taxon>rosids</taxon>
        <taxon>fabids</taxon>
        <taxon>Malpighiales</taxon>
        <taxon>Linaceae</taxon>
        <taxon>Linum</taxon>
    </lineage>
</organism>
<keyword evidence="3" id="KW-0238">DNA-binding</keyword>
<evidence type="ECO:0000256" key="3">
    <source>
        <dbReference type="ARBA" id="ARBA00023125"/>
    </source>
</evidence>
<feature type="region of interest" description="Disordered" evidence="8">
    <location>
        <begin position="146"/>
        <end position="173"/>
    </location>
</feature>
<dbReference type="InterPro" id="IPR036955">
    <property type="entry name" value="AP2/ERF_dom_sf"/>
</dbReference>
<sequence>MSKRKIPSSNNYFPAASGSAPDLNLDILLHPNTTPPYLAAAAKKLRSSSDSPAQSTTMDARVPDRDFPDDDGNDSDSSSDIINTEIEPFPRSLNSIPAASSAFAFDILRKEGSIPTTHQLFPESAGPELNTPPPAADHWLKLSEAEASPPAPPKQAVQPRKSRRGPRSRSSQYRGVTFYRRTGRWESHIWDCGKQVYLGGFDTAHAAARAYDRAAIKFRGVDADINFTLTDYDEDMKALKDLGKEEFVQVLRRQTTGFSRGNSKYRGGATVQKSVGQWEARMAQLLANKAYDDKTTIGYSGTATPANIQPRELDTNTSGRREDDLDLRLGISSSSSPNSTAPNGKKVDKATTSSSSRAAGPFGFQPLHGLAINIASNTLQTWPPPPSPSPSTFDPEIKGSWAHHNQLTGVVVNSDGVPKWPASTSQQVAAASSGFLSSSSSNTNNVNRPSAYMAGGGGSSSSSSPNVGHFFQPSSNQYWYSHKREQ</sequence>
<feature type="region of interest" description="Disordered" evidence="8">
    <location>
        <begin position="1"/>
        <end position="27"/>
    </location>
</feature>